<dbReference type="RefSeq" id="WP_273909175.1">
    <property type="nucleotide sequence ID" value="NZ_JAMDGX010000005.1"/>
</dbReference>
<evidence type="ECO:0000313" key="2">
    <source>
        <dbReference type="Proteomes" id="UP001148203"/>
    </source>
</evidence>
<protein>
    <submittedName>
        <fullName evidence="1">DUF6279 family lipoprotein</fullName>
    </submittedName>
</protein>
<keyword evidence="1" id="KW-0449">Lipoprotein</keyword>
<dbReference type="Proteomes" id="UP001148203">
    <property type="component" value="Unassembled WGS sequence"/>
</dbReference>
<sequence>MLGCTRIDVAYRNLDVLVPWSLSDYLDMNRQQKAWLDQRLKQHLAWHCRTQLPEYLTWLDAVRSMVASNEVSDQQLLVRSQEAKLAIAKVADQITPSAAELLRGMSDDQVQELRQAFAKDIRERQDKYVKTPLAKQIDERSQRMEKRLSTWLGELNAQQRLRVVNWSQALGEQNRQWISNRAHWQAQFSKAMEQRQSPAFEPRLEVLLKDRERLWTPEYRIAYQHTEQQARSLLVDLMAQSSPTQRQYLEGRLSKVRADFSALKCLKG</sequence>
<keyword evidence="2" id="KW-1185">Reference proteome</keyword>
<evidence type="ECO:0000313" key="1">
    <source>
        <dbReference type="EMBL" id="MDD0993963.1"/>
    </source>
</evidence>
<dbReference type="EMBL" id="JAMDGY010000117">
    <property type="protein sequence ID" value="MDD0993963.1"/>
    <property type="molecule type" value="Genomic_DNA"/>
</dbReference>
<reference evidence="1 2" key="1">
    <citation type="submission" date="2022-05" db="EMBL/GenBank/DDBJ databases">
        <title>Novel Pseudomonas spp. Isolated from a Rainbow Trout Aquaculture Facility.</title>
        <authorList>
            <person name="Testerman T."/>
            <person name="Graf J."/>
        </authorList>
    </citation>
    <scope>NUCLEOTIDE SEQUENCE [LARGE SCALE GENOMIC DNA]</scope>
    <source>
        <strain evidence="1 2">ID681</strain>
    </source>
</reference>
<dbReference type="InterPro" id="IPR016875">
    <property type="entry name" value="UCP028200"/>
</dbReference>
<organism evidence="1 2">
    <name type="scientific">Pseudomonas fontis</name>
    <dbReference type="NCBI Taxonomy" id="2942633"/>
    <lineage>
        <taxon>Bacteria</taxon>
        <taxon>Pseudomonadati</taxon>
        <taxon>Pseudomonadota</taxon>
        <taxon>Gammaproteobacteria</taxon>
        <taxon>Pseudomonadales</taxon>
        <taxon>Pseudomonadaceae</taxon>
        <taxon>Pseudomonas</taxon>
    </lineage>
</organism>
<comment type="caution">
    <text evidence="1">The sequence shown here is derived from an EMBL/GenBank/DDBJ whole genome shotgun (WGS) entry which is preliminary data.</text>
</comment>
<accession>A0ABT5P0Y6</accession>
<name>A0ABT5P0Y6_9PSED</name>
<proteinExistence type="predicted"/>
<gene>
    <name evidence="1" type="ORF">M5G11_25930</name>
</gene>
<dbReference type="PIRSF" id="PIRSF028200">
    <property type="entry name" value="UCP028200"/>
    <property type="match status" value="1"/>
</dbReference>
<dbReference type="Pfam" id="PF19795">
    <property type="entry name" value="DUF6279"/>
    <property type="match status" value="1"/>
</dbReference>